<dbReference type="Proteomes" id="UP000267164">
    <property type="component" value="Chromosome"/>
</dbReference>
<dbReference type="OrthoDB" id="4559776at2"/>
<evidence type="ECO:0008006" key="3">
    <source>
        <dbReference type="Google" id="ProtNLM"/>
    </source>
</evidence>
<dbReference type="RefSeq" id="WP_120737645.1">
    <property type="nucleotide sequence ID" value="NZ_CP032568.1"/>
</dbReference>
<dbReference type="EMBL" id="CP032568">
    <property type="protein sequence ID" value="AYF75288.1"/>
    <property type="molecule type" value="Genomic_DNA"/>
</dbReference>
<evidence type="ECO:0000313" key="1">
    <source>
        <dbReference type="EMBL" id="AYF75288.1"/>
    </source>
</evidence>
<sequence length="60" mass="6731">MTQDPTALRIEFLSARAGRLGYELVQQRSSADLWQLLDAEDGDTVLATLPLADVEKWLNQ</sequence>
<keyword evidence="2" id="KW-1185">Reference proteome</keyword>
<gene>
    <name evidence="1" type="ORF">D7D52_17005</name>
</gene>
<name>A0A386ZCS7_9NOCA</name>
<proteinExistence type="predicted"/>
<organism evidence="1 2">
    <name type="scientific">Nocardia yunnanensis</name>
    <dbReference type="NCBI Taxonomy" id="2382165"/>
    <lineage>
        <taxon>Bacteria</taxon>
        <taxon>Bacillati</taxon>
        <taxon>Actinomycetota</taxon>
        <taxon>Actinomycetes</taxon>
        <taxon>Mycobacteriales</taxon>
        <taxon>Nocardiaceae</taxon>
        <taxon>Nocardia</taxon>
    </lineage>
</organism>
<protein>
    <recommendedName>
        <fullName evidence="3">DUF4351 domain-containing protein</fullName>
    </recommendedName>
</protein>
<accession>A0A386ZCS7</accession>
<dbReference type="KEGG" id="nyu:D7D52_17005"/>
<reference evidence="1 2" key="1">
    <citation type="submission" date="2018-09" db="EMBL/GenBank/DDBJ databases">
        <title>Nocardia yunnanensis sp. nov., an actinomycete isolated from a soil sample.</title>
        <authorList>
            <person name="Zhang J."/>
        </authorList>
    </citation>
    <scope>NUCLEOTIDE SEQUENCE [LARGE SCALE GENOMIC DNA]</scope>
    <source>
        <strain evidence="1 2">CFHS0054</strain>
    </source>
</reference>
<dbReference type="AlphaFoldDB" id="A0A386ZCS7"/>
<evidence type="ECO:0000313" key="2">
    <source>
        <dbReference type="Proteomes" id="UP000267164"/>
    </source>
</evidence>